<dbReference type="InterPro" id="IPR036291">
    <property type="entry name" value="NAD(P)-bd_dom_sf"/>
</dbReference>
<dbReference type="SUPFAM" id="SSF48179">
    <property type="entry name" value="6-phosphogluconate dehydrogenase C-terminal domain-like"/>
    <property type="match status" value="1"/>
</dbReference>
<evidence type="ECO:0000259" key="3">
    <source>
        <dbReference type="Pfam" id="PF03446"/>
    </source>
</evidence>
<evidence type="ECO:0000313" key="6">
    <source>
        <dbReference type="Proteomes" id="UP001597492"/>
    </source>
</evidence>
<name>A0ABW5UWM9_9MICO</name>
<protein>
    <submittedName>
        <fullName evidence="5">NAD(P)-binding domain-containing protein</fullName>
    </submittedName>
</protein>
<dbReference type="SUPFAM" id="SSF51735">
    <property type="entry name" value="NAD(P)-binding Rossmann-fold domains"/>
    <property type="match status" value="1"/>
</dbReference>
<dbReference type="InterPro" id="IPR006115">
    <property type="entry name" value="6PGDH_NADP-bd"/>
</dbReference>
<dbReference type="PIRSF" id="PIRSF000103">
    <property type="entry name" value="HIBADH"/>
    <property type="match status" value="1"/>
</dbReference>
<dbReference type="InterPro" id="IPR015814">
    <property type="entry name" value="Pgluconate_DH_NAD-bd_C"/>
</dbReference>
<keyword evidence="6" id="KW-1185">Reference proteome</keyword>
<dbReference type="Pfam" id="PF09130">
    <property type="entry name" value="DUF1932"/>
    <property type="match status" value="1"/>
</dbReference>
<feature type="domain" description="Phosphogluconate dehydrogenase NAD-binding putative C-terminal" evidence="4">
    <location>
        <begin position="205"/>
        <end position="272"/>
    </location>
</feature>
<reference evidence="6" key="1">
    <citation type="journal article" date="2019" name="Int. J. Syst. Evol. Microbiol.">
        <title>The Global Catalogue of Microorganisms (GCM) 10K type strain sequencing project: providing services to taxonomists for standard genome sequencing and annotation.</title>
        <authorList>
            <consortium name="The Broad Institute Genomics Platform"/>
            <consortium name="The Broad Institute Genome Sequencing Center for Infectious Disease"/>
            <person name="Wu L."/>
            <person name="Ma J."/>
        </authorList>
    </citation>
    <scope>NUCLEOTIDE SEQUENCE [LARGE SCALE GENOMIC DNA]</scope>
    <source>
        <strain evidence="6">TISTR 1514</strain>
    </source>
</reference>
<comment type="similarity">
    <text evidence="1">Belongs to the HIBADH-related family.</text>
</comment>
<dbReference type="EMBL" id="JBHUNE010000006">
    <property type="protein sequence ID" value="MFD2758082.1"/>
    <property type="molecule type" value="Genomic_DNA"/>
</dbReference>
<dbReference type="RefSeq" id="WP_338063020.1">
    <property type="nucleotide sequence ID" value="NZ_JBHUNE010000006.1"/>
</dbReference>
<evidence type="ECO:0000256" key="1">
    <source>
        <dbReference type="ARBA" id="ARBA00009080"/>
    </source>
</evidence>
<dbReference type="InterPro" id="IPR015815">
    <property type="entry name" value="HIBADH-related"/>
</dbReference>
<evidence type="ECO:0000313" key="5">
    <source>
        <dbReference type="EMBL" id="MFD2758082.1"/>
    </source>
</evidence>
<dbReference type="Pfam" id="PF03446">
    <property type="entry name" value="NAD_binding_2"/>
    <property type="match status" value="1"/>
</dbReference>
<dbReference type="Gene3D" id="3.40.50.720">
    <property type="entry name" value="NAD(P)-binding Rossmann-like Domain"/>
    <property type="match status" value="1"/>
</dbReference>
<keyword evidence="2" id="KW-0560">Oxidoreductase</keyword>
<sequence length="283" mass="29910">MVVEIVNNSVRSSRPVSRKRQSAMTHVAILGLGEAGRLYAEGLAAMGVTVVGHDPYQLHQIDGVVRADSPREALKSATVVFSFVGARAAHSVFDDALPHLRSDAVFADCNTASPGLKAEMESAARAAGKSFLDVAIMAPVDRAGARTPLLGSGSGADAFTDFAAQFGIPFTVVPGAAGEAARRKLLRSVFMKGLAAVILESTTAAEAAGHADWMRGQILSEMTGASEAFLDRLVLGSRQHAERRAHETRDAAEFLHELGTPTWATDASTSWLDHLTSLTTTEE</sequence>
<evidence type="ECO:0000259" key="4">
    <source>
        <dbReference type="Pfam" id="PF09130"/>
    </source>
</evidence>
<proteinExistence type="inferred from homology"/>
<dbReference type="InterPro" id="IPR008927">
    <property type="entry name" value="6-PGluconate_DH-like_C_sf"/>
</dbReference>
<organism evidence="5 6">
    <name type="scientific">Gulosibacter faecalis</name>
    <dbReference type="NCBI Taxonomy" id="272240"/>
    <lineage>
        <taxon>Bacteria</taxon>
        <taxon>Bacillati</taxon>
        <taxon>Actinomycetota</taxon>
        <taxon>Actinomycetes</taxon>
        <taxon>Micrococcales</taxon>
        <taxon>Microbacteriaceae</taxon>
        <taxon>Gulosibacter</taxon>
    </lineage>
</organism>
<dbReference type="Gene3D" id="1.10.1040.10">
    <property type="entry name" value="N-(1-d-carboxylethyl)-l-norvaline Dehydrogenase, domain 2"/>
    <property type="match status" value="1"/>
</dbReference>
<gene>
    <name evidence="5" type="ORF">ACFSW7_06800</name>
</gene>
<comment type="caution">
    <text evidence="5">The sequence shown here is derived from an EMBL/GenBank/DDBJ whole genome shotgun (WGS) entry which is preliminary data.</text>
</comment>
<evidence type="ECO:0000256" key="2">
    <source>
        <dbReference type="ARBA" id="ARBA00023002"/>
    </source>
</evidence>
<feature type="domain" description="6-phosphogluconate dehydrogenase NADP-binding" evidence="3">
    <location>
        <begin position="27"/>
        <end position="147"/>
    </location>
</feature>
<dbReference type="PANTHER" id="PTHR43060">
    <property type="entry name" value="3-HYDROXYISOBUTYRATE DEHYDROGENASE-LIKE 1, MITOCHONDRIAL-RELATED"/>
    <property type="match status" value="1"/>
</dbReference>
<dbReference type="InterPro" id="IPR013328">
    <property type="entry name" value="6PGD_dom2"/>
</dbReference>
<dbReference type="Proteomes" id="UP001597492">
    <property type="component" value="Unassembled WGS sequence"/>
</dbReference>
<accession>A0ABW5UWM9</accession>